<comment type="caution">
    <text evidence="10">The sequence shown here is derived from an EMBL/GenBank/DDBJ whole genome shotgun (WGS) entry which is preliminary data.</text>
</comment>
<evidence type="ECO:0000256" key="2">
    <source>
        <dbReference type="ARBA" id="ARBA00022448"/>
    </source>
</evidence>
<dbReference type="InterPro" id="IPR011701">
    <property type="entry name" value="MFS"/>
</dbReference>
<dbReference type="Pfam" id="PF07690">
    <property type="entry name" value="MFS_1"/>
    <property type="match status" value="1"/>
</dbReference>
<feature type="transmembrane region" description="Helical" evidence="8">
    <location>
        <begin position="107"/>
        <end position="128"/>
    </location>
</feature>
<dbReference type="Pfam" id="PF00083">
    <property type="entry name" value="Sugar_tr"/>
    <property type="match status" value="1"/>
</dbReference>
<keyword evidence="5 8" id="KW-1133">Transmembrane helix</keyword>
<feature type="transmembrane region" description="Helical" evidence="8">
    <location>
        <begin position="206"/>
        <end position="225"/>
    </location>
</feature>
<feature type="region of interest" description="Disordered" evidence="7">
    <location>
        <begin position="444"/>
        <end position="469"/>
    </location>
</feature>
<dbReference type="CDD" id="cd17369">
    <property type="entry name" value="MFS_ShiA_like"/>
    <property type="match status" value="1"/>
</dbReference>
<dbReference type="PANTHER" id="PTHR43045">
    <property type="entry name" value="SHIKIMATE TRANSPORTER"/>
    <property type="match status" value="1"/>
</dbReference>
<feature type="transmembrane region" description="Helical" evidence="8">
    <location>
        <begin position="295"/>
        <end position="317"/>
    </location>
</feature>
<dbReference type="InterPro" id="IPR005829">
    <property type="entry name" value="Sugar_transporter_CS"/>
</dbReference>
<dbReference type="PROSITE" id="PS50850">
    <property type="entry name" value="MFS"/>
    <property type="match status" value="1"/>
</dbReference>
<feature type="domain" description="Major facilitator superfamily (MFS) profile" evidence="9">
    <location>
        <begin position="35"/>
        <end position="443"/>
    </location>
</feature>
<dbReference type="SUPFAM" id="SSF103473">
    <property type="entry name" value="MFS general substrate transporter"/>
    <property type="match status" value="1"/>
</dbReference>
<comment type="subcellular location">
    <subcellularLocation>
        <location evidence="1">Cell membrane</location>
        <topology evidence="1">Multi-pass membrane protein</topology>
    </subcellularLocation>
</comment>
<evidence type="ECO:0000256" key="6">
    <source>
        <dbReference type="ARBA" id="ARBA00023136"/>
    </source>
</evidence>
<protein>
    <submittedName>
        <fullName evidence="10">Permeases of the major facilitator superfamily</fullName>
    </submittedName>
</protein>
<evidence type="ECO:0000256" key="3">
    <source>
        <dbReference type="ARBA" id="ARBA00022475"/>
    </source>
</evidence>
<feature type="transmembrane region" description="Helical" evidence="8">
    <location>
        <begin position="383"/>
        <end position="405"/>
    </location>
</feature>
<keyword evidence="4 8" id="KW-0812">Transmembrane</keyword>
<dbReference type="PROSITE" id="PS00216">
    <property type="entry name" value="SUGAR_TRANSPORT_1"/>
    <property type="match status" value="1"/>
</dbReference>
<dbReference type="EMBL" id="BLAH01000091">
    <property type="protein sequence ID" value="GES38074.1"/>
    <property type="molecule type" value="Genomic_DNA"/>
</dbReference>
<name>A0ABQ0YNC0_9NOCA</name>
<sequence>MADSASVGSWDERNAMANTHAAGPDGRPNENARRAAISGFLGSTLEYYDFFIYGSAAALVFGKIFFPGDGATSTLLSISTLGVAYIARPLGAVLWGHWGDKFGRRNALLACLMLMGIATFVIGCLPTYEQIGIAAPVILVLLRLLQGLSAGGESPGSSSLTLEHAPAHRRSFFTSFTMSGIMFGIVISSLVFIPVASLPDEALYSWGWRVPFWLSIVVTVVAVWLRRKLDEPEVFEELQENGETATLPVVEMFRSHWRTVLRISLSATFAMINTIVNVFALAYAVQVEGFERSTMLWAIAAANFVAVLSQPVAGLLADRIGRKPVFVFGALGSGAMVFAFFHAIGTGSTPLVFASGIVLIGFFYAMPNGVYPAYFPEQFPARVRYTGMAVSLMLGLLVAGFTPAVAQMLSAGDTSNWAPVAWMCLGFAVLSSIAALTGPETYRTPTEDLGERRPAPAARPAQELVRSDV</sequence>
<evidence type="ECO:0000256" key="5">
    <source>
        <dbReference type="ARBA" id="ARBA00022989"/>
    </source>
</evidence>
<feature type="transmembrane region" description="Helical" evidence="8">
    <location>
        <begin position="74"/>
        <end position="95"/>
    </location>
</feature>
<evidence type="ECO:0000256" key="4">
    <source>
        <dbReference type="ARBA" id="ARBA00022692"/>
    </source>
</evidence>
<dbReference type="InterPro" id="IPR036259">
    <property type="entry name" value="MFS_trans_sf"/>
</dbReference>
<evidence type="ECO:0000259" key="9">
    <source>
        <dbReference type="PROSITE" id="PS50850"/>
    </source>
</evidence>
<organism evidence="10 11">
    <name type="scientific">Rhodococcus aetherivorans</name>
    <dbReference type="NCBI Taxonomy" id="191292"/>
    <lineage>
        <taxon>Bacteria</taxon>
        <taxon>Bacillati</taxon>
        <taxon>Actinomycetota</taxon>
        <taxon>Actinomycetes</taxon>
        <taxon>Mycobacteriales</taxon>
        <taxon>Nocardiaceae</taxon>
        <taxon>Rhodococcus</taxon>
    </lineage>
</organism>
<feature type="transmembrane region" description="Helical" evidence="8">
    <location>
        <begin position="417"/>
        <end position="436"/>
    </location>
</feature>
<evidence type="ECO:0000313" key="10">
    <source>
        <dbReference type="EMBL" id="GES38074.1"/>
    </source>
</evidence>
<dbReference type="PANTHER" id="PTHR43045:SF1">
    <property type="entry name" value="SHIKIMATE TRANSPORTER"/>
    <property type="match status" value="1"/>
</dbReference>
<feature type="transmembrane region" description="Helical" evidence="8">
    <location>
        <begin position="172"/>
        <end position="194"/>
    </location>
</feature>
<feature type="transmembrane region" description="Helical" evidence="8">
    <location>
        <begin position="324"/>
        <end position="345"/>
    </location>
</feature>
<evidence type="ECO:0000256" key="7">
    <source>
        <dbReference type="SAM" id="MobiDB-lite"/>
    </source>
</evidence>
<keyword evidence="6 8" id="KW-0472">Membrane</keyword>
<dbReference type="InterPro" id="IPR020846">
    <property type="entry name" value="MFS_dom"/>
</dbReference>
<keyword evidence="3" id="KW-1003">Cell membrane</keyword>
<evidence type="ECO:0000256" key="8">
    <source>
        <dbReference type="SAM" id="Phobius"/>
    </source>
</evidence>
<proteinExistence type="predicted"/>
<gene>
    <name evidence="10" type="ORF">RAJCM14343_3334</name>
</gene>
<feature type="compositionally biased region" description="Basic and acidic residues" evidence="7">
    <location>
        <begin position="445"/>
        <end position="454"/>
    </location>
</feature>
<accession>A0ABQ0YNC0</accession>
<evidence type="ECO:0000256" key="1">
    <source>
        <dbReference type="ARBA" id="ARBA00004651"/>
    </source>
</evidence>
<keyword evidence="11" id="KW-1185">Reference proteome</keyword>
<dbReference type="PROSITE" id="PS00217">
    <property type="entry name" value="SUGAR_TRANSPORT_2"/>
    <property type="match status" value="1"/>
</dbReference>
<evidence type="ECO:0000313" key="11">
    <source>
        <dbReference type="Proteomes" id="UP000325466"/>
    </source>
</evidence>
<dbReference type="InterPro" id="IPR005828">
    <property type="entry name" value="MFS_sugar_transport-like"/>
</dbReference>
<reference evidence="10 11" key="1">
    <citation type="journal article" date="2018" name="Biodegradation">
        <title>1,4-Dioxane degradation characteristics of Rhodococcus aetherivorans JCM 14343.</title>
        <authorList>
            <person name="Inoue D."/>
            <person name="Tsunoda T."/>
            <person name="Yamamoto N."/>
            <person name="Ike M."/>
            <person name="Sei K."/>
        </authorList>
    </citation>
    <scope>NUCLEOTIDE SEQUENCE [LARGE SCALE GENOMIC DNA]</scope>
    <source>
        <strain evidence="10 11">JCM 14343</strain>
    </source>
</reference>
<keyword evidence="2" id="KW-0813">Transport</keyword>
<feature type="transmembrane region" description="Helical" evidence="8">
    <location>
        <begin position="260"/>
        <end position="283"/>
    </location>
</feature>
<dbReference type="Proteomes" id="UP000325466">
    <property type="component" value="Unassembled WGS sequence"/>
</dbReference>
<dbReference type="Gene3D" id="1.20.1250.20">
    <property type="entry name" value="MFS general substrate transporter like domains"/>
    <property type="match status" value="1"/>
</dbReference>
<feature type="transmembrane region" description="Helical" evidence="8">
    <location>
        <begin position="351"/>
        <end position="371"/>
    </location>
</feature>
<feature type="transmembrane region" description="Helical" evidence="8">
    <location>
        <begin position="50"/>
        <end position="68"/>
    </location>
</feature>